<dbReference type="Pfam" id="PF03466">
    <property type="entry name" value="LysR_substrate"/>
    <property type="match status" value="1"/>
</dbReference>
<keyword evidence="3" id="KW-0238">DNA-binding</keyword>
<dbReference type="InterPro" id="IPR036390">
    <property type="entry name" value="WH_DNA-bd_sf"/>
</dbReference>
<dbReference type="GO" id="GO:0003677">
    <property type="term" value="F:DNA binding"/>
    <property type="evidence" value="ECO:0007669"/>
    <property type="project" value="UniProtKB-KW"/>
</dbReference>
<protein>
    <submittedName>
        <fullName evidence="6">LysR family transcriptional regulator</fullName>
    </submittedName>
</protein>
<evidence type="ECO:0000256" key="3">
    <source>
        <dbReference type="ARBA" id="ARBA00023125"/>
    </source>
</evidence>
<dbReference type="Gene3D" id="1.10.10.10">
    <property type="entry name" value="Winged helix-like DNA-binding domain superfamily/Winged helix DNA-binding domain"/>
    <property type="match status" value="1"/>
</dbReference>
<evidence type="ECO:0000313" key="6">
    <source>
        <dbReference type="EMBL" id="SAK70306.1"/>
    </source>
</evidence>
<evidence type="ECO:0000256" key="2">
    <source>
        <dbReference type="ARBA" id="ARBA00023015"/>
    </source>
</evidence>
<dbReference type="AlphaFoldDB" id="A0A158BKM5"/>
<feature type="domain" description="HTH lysR-type" evidence="5">
    <location>
        <begin position="1"/>
        <end position="59"/>
    </location>
</feature>
<evidence type="ECO:0000313" key="7">
    <source>
        <dbReference type="Proteomes" id="UP000054911"/>
    </source>
</evidence>
<dbReference type="CDD" id="cd08422">
    <property type="entry name" value="PBP2_CrgA_like"/>
    <property type="match status" value="1"/>
</dbReference>
<keyword evidence="4" id="KW-0804">Transcription</keyword>
<dbReference type="Pfam" id="PF00126">
    <property type="entry name" value="HTH_1"/>
    <property type="match status" value="1"/>
</dbReference>
<dbReference type="SUPFAM" id="SSF53850">
    <property type="entry name" value="Periplasmic binding protein-like II"/>
    <property type="match status" value="1"/>
</dbReference>
<dbReference type="STRING" id="1777141.AWB80_03645"/>
<evidence type="ECO:0000256" key="1">
    <source>
        <dbReference type="ARBA" id="ARBA00009437"/>
    </source>
</evidence>
<keyword evidence="2" id="KW-0805">Transcription regulation</keyword>
<dbReference type="InterPro" id="IPR036388">
    <property type="entry name" value="WH-like_DNA-bd_sf"/>
</dbReference>
<comment type="caution">
    <text evidence="6">The sequence shown here is derived from an EMBL/GenBank/DDBJ whole genome shotgun (WGS) entry which is preliminary data.</text>
</comment>
<dbReference type="FunFam" id="1.10.10.10:FF:000001">
    <property type="entry name" value="LysR family transcriptional regulator"/>
    <property type="match status" value="1"/>
</dbReference>
<name>A0A158BKM5_9BURK</name>
<dbReference type="PANTHER" id="PTHR30537">
    <property type="entry name" value="HTH-TYPE TRANSCRIPTIONAL REGULATOR"/>
    <property type="match status" value="1"/>
</dbReference>
<dbReference type="EMBL" id="FCOE02000011">
    <property type="protein sequence ID" value="SAK70306.1"/>
    <property type="molecule type" value="Genomic_DNA"/>
</dbReference>
<dbReference type="InterPro" id="IPR058163">
    <property type="entry name" value="LysR-type_TF_proteobact-type"/>
</dbReference>
<dbReference type="Proteomes" id="UP000054911">
    <property type="component" value="Unassembled WGS sequence"/>
</dbReference>
<reference evidence="6" key="1">
    <citation type="submission" date="2016-01" db="EMBL/GenBank/DDBJ databases">
        <authorList>
            <person name="Peeters C."/>
        </authorList>
    </citation>
    <scope>NUCLEOTIDE SEQUENCE [LARGE SCALE GENOMIC DNA]</scope>
    <source>
        <strain evidence="6">LMG 29323</strain>
    </source>
</reference>
<gene>
    <name evidence="6" type="ORF">AWB80_03645</name>
</gene>
<dbReference type="PROSITE" id="PS50931">
    <property type="entry name" value="HTH_LYSR"/>
    <property type="match status" value="1"/>
</dbReference>
<comment type="similarity">
    <text evidence="1">Belongs to the LysR transcriptional regulatory family.</text>
</comment>
<dbReference type="RefSeq" id="WP_061176075.1">
    <property type="nucleotide sequence ID" value="NZ_FCOE02000011.1"/>
</dbReference>
<evidence type="ECO:0000256" key="4">
    <source>
        <dbReference type="ARBA" id="ARBA00023163"/>
    </source>
</evidence>
<dbReference type="PANTHER" id="PTHR30537:SF5">
    <property type="entry name" value="HTH-TYPE TRANSCRIPTIONAL ACTIVATOR TTDR-RELATED"/>
    <property type="match status" value="1"/>
</dbReference>
<evidence type="ECO:0000259" key="5">
    <source>
        <dbReference type="PROSITE" id="PS50931"/>
    </source>
</evidence>
<accession>A0A158BKM5</accession>
<keyword evidence="7" id="KW-1185">Reference proteome</keyword>
<dbReference type="OrthoDB" id="9786526at2"/>
<organism evidence="6 7">
    <name type="scientific">Caballeronia pedi</name>
    <dbReference type="NCBI Taxonomy" id="1777141"/>
    <lineage>
        <taxon>Bacteria</taxon>
        <taxon>Pseudomonadati</taxon>
        <taxon>Pseudomonadota</taxon>
        <taxon>Betaproteobacteria</taxon>
        <taxon>Burkholderiales</taxon>
        <taxon>Burkholderiaceae</taxon>
        <taxon>Caballeronia</taxon>
    </lineage>
</organism>
<dbReference type="InterPro" id="IPR005119">
    <property type="entry name" value="LysR_subst-bd"/>
</dbReference>
<dbReference type="GO" id="GO:0003700">
    <property type="term" value="F:DNA-binding transcription factor activity"/>
    <property type="evidence" value="ECO:0007669"/>
    <property type="project" value="InterPro"/>
</dbReference>
<dbReference type="SUPFAM" id="SSF46785">
    <property type="entry name" value="Winged helix' DNA-binding domain"/>
    <property type="match status" value="1"/>
</dbReference>
<dbReference type="Gene3D" id="3.40.190.290">
    <property type="match status" value="1"/>
</dbReference>
<proteinExistence type="inferred from homology"/>
<sequence length="317" mass="35153">MDLLRSMRIFARVAEAASFTTAAQQMDITTAQASRAVTELETHLRTRLLNRTTRRVALTDAGNRYLTRCKEVLELVDLSEAEASNAQLSPSGVLRMHAPITFGQHYVVPALTRYLEEHPQVRVELTLSQHVPDMLDEGFDVFLQVTTSTLPDSALVSTKICSMPSVLCASPAYLKRAGVPQGIEDLTNHACLQLVTTFFPVDRWVFEGPRGQVEVDLEPGRLRVNSADALAVALSNGLGIAPLPMLAALPWLQSGALVRVLPEWELQTMTIYAMYASRQYLDAKIRTWVTFLRDFVEGTLANEPPETSLETSHSEDE</sequence>
<dbReference type="InterPro" id="IPR000847">
    <property type="entry name" value="LysR_HTH_N"/>
</dbReference>